<keyword evidence="3" id="KW-1185">Reference proteome</keyword>
<dbReference type="SUPFAM" id="SSF55785">
    <property type="entry name" value="PYP-like sensor domain (PAS domain)"/>
    <property type="match status" value="1"/>
</dbReference>
<dbReference type="Proteomes" id="UP000198598">
    <property type="component" value="Unassembled WGS sequence"/>
</dbReference>
<dbReference type="OrthoDB" id="1120715at2"/>
<name>A0A1I2HVZ3_9BACT</name>
<dbReference type="AlphaFoldDB" id="A0A1I2HVZ3"/>
<dbReference type="InterPro" id="IPR000014">
    <property type="entry name" value="PAS"/>
</dbReference>
<proteinExistence type="predicted"/>
<sequence>MPKKLTQFTQTGWALLRLALQTNHRQELKDNQAAEEQAESQLDKRHRHEMAQISLFLHPLGWTKAIARYRAQQAESLLRHKTQRALILLRQQKELVDLEQWITQQQQQSTDVALFTQLHHLFNWSLTLHQQQSYHTALNQGHTVIITDSNELILWTSQSFGSLTGHQPSDVVGLHPNLLQGPATDARMLGYVREQLRGAQPVEVELVNYHKSGSAYLCHMRIEPLYNRQGALTHFLAVEYTAEPGVGALKGTQLLT</sequence>
<accession>A0A1I2HVZ3</accession>
<dbReference type="NCBIfam" id="TIGR00229">
    <property type="entry name" value="sensory_box"/>
    <property type="match status" value="1"/>
</dbReference>
<protein>
    <submittedName>
        <fullName evidence="2">PAS domain S-box-containing protein</fullName>
    </submittedName>
</protein>
<dbReference type="Gene3D" id="3.30.450.20">
    <property type="entry name" value="PAS domain"/>
    <property type="match status" value="1"/>
</dbReference>
<dbReference type="CDD" id="cd00130">
    <property type="entry name" value="PAS"/>
    <property type="match status" value="1"/>
</dbReference>
<reference evidence="2 3" key="1">
    <citation type="submission" date="2016-10" db="EMBL/GenBank/DDBJ databases">
        <authorList>
            <person name="de Groot N.N."/>
        </authorList>
    </citation>
    <scope>NUCLEOTIDE SEQUENCE [LARGE SCALE GENOMIC DNA]</scope>
    <source>
        <strain evidence="2 3">DSM 26130</strain>
    </source>
</reference>
<organism evidence="2 3">
    <name type="scientific">Spirosoma endophyticum</name>
    <dbReference type="NCBI Taxonomy" id="662367"/>
    <lineage>
        <taxon>Bacteria</taxon>
        <taxon>Pseudomonadati</taxon>
        <taxon>Bacteroidota</taxon>
        <taxon>Cytophagia</taxon>
        <taxon>Cytophagales</taxon>
        <taxon>Cytophagaceae</taxon>
        <taxon>Spirosoma</taxon>
    </lineage>
</organism>
<evidence type="ECO:0000313" key="3">
    <source>
        <dbReference type="Proteomes" id="UP000198598"/>
    </source>
</evidence>
<gene>
    <name evidence="2" type="ORF">SAMN05216167_14818</name>
</gene>
<feature type="domain" description="PAS" evidence="1">
    <location>
        <begin position="144"/>
        <end position="237"/>
    </location>
</feature>
<evidence type="ECO:0000313" key="2">
    <source>
        <dbReference type="EMBL" id="SFF32907.1"/>
    </source>
</evidence>
<dbReference type="RefSeq" id="WP_093835139.1">
    <property type="nucleotide sequence ID" value="NZ_FOLQ01000048.1"/>
</dbReference>
<dbReference type="EMBL" id="FOLQ01000048">
    <property type="protein sequence ID" value="SFF32907.1"/>
    <property type="molecule type" value="Genomic_DNA"/>
</dbReference>
<evidence type="ECO:0000259" key="1">
    <source>
        <dbReference type="Pfam" id="PF13426"/>
    </source>
</evidence>
<dbReference type="InterPro" id="IPR035965">
    <property type="entry name" value="PAS-like_dom_sf"/>
</dbReference>
<dbReference type="STRING" id="662367.SAMN05216167_14818"/>
<dbReference type="Pfam" id="PF13426">
    <property type="entry name" value="PAS_9"/>
    <property type="match status" value="1"/>
</dbReference>